<dbReference type="Pfam" id="PF02518">
    <property type="entry name" value="HATPase_c"/>
    <property type="match status" value="1"/>
</dbReference>
<evidence type="ECO:0000256" key="9">
    <source>
        <dbReference type="SAM" id="Phobius"/>
    </source>
</evidence>
<proteinExistence type="predicted"/>
<dbReference type="InterPro" id="IPR050482">
    <property type="entry name" value="Sensor_HK_TwoCompSys"/>
</dbReference>
<evidence type="ECO:0000256" key="6">
    <source>
        <dbReference type="ARBA" id="ARBA00022777"/>
    </source>
</evidence>
<dbReference type="Gene3D" id="1.20.5.1930">
    <property type="match status" value="1"/>
</dbReference>
<evidence type="ECO:0000313" key="12">
    <source>
        <dbReference type="Proteomes" id="UP001549257"/>
    </source>
</evidence>
<feature type="transmembrane region" description="Helical" evidence="9">
    <location>
        <begin position="100"/>
        <end position="121"/>
    </location>
</feature>
<dbReference type="InterPro" id="IPR003594">
    <property type="entry name" value="HATPase_dom"/>
</dbReference>
<organism evidence="11 12">
    <name type="scientific">Conyzicola nivalis</name>
    <dbReference type="NCBI Taxonomy" id="1477021"/>
    <lineage>
        <taxon>Bacteria</taxon>
        <taxon>Bacillati</taxon>
        <taxon>Actinomycetota</taxon>
        <taxon>Actinomycetes</taxon>
        <taxon>Micrococcales</taxon>
        <taxon>Microbacteriaceae</taxon>
        <taxon>Conyzicola</taxon>
    </lineage>
</organism>
<dbReference type="Pfam" id="PF07730">
    <property type="entry name" value="HisKA_3"/>
    <property type="match status" value="1"/>
</dbReference>
<evidence type="ECO:0000256" key="5">
    <source>
        <dbReference type="ARBA" id="ARBA00022741"/>
    </source>
</evidence>
<dbReference type="PANTHER" id="PTHR24421">
    <property type="entry name" value="NITRATE/NITRITE SENSOR PROTEIN NARX-RELATED"/>
    <property type="match status" value="1"/>
</dbReference>
<evidence type="ECO:0000256" key="8">
    <source>
        <dbReference type="ARBA" id="ARBA00023012"/>
    </source>
</evidence>
<reference evidence="11 12" key="1">
    <citation type="submission" date="2024-06" db="EMBL/GenBank/DDBJ databases">
        <title>Sorghum-associated microbial communities from plants grown in Nebraska, USA.</title>
        <authorList>
            <person name="Schachtman D."/>
        </authorList>
    </citation>
    <scope>NUCLEOTIDE SEQUENCE [LARGE SCALE GENOMIC DNA]</scope>
    <source>
        <strain evidence="11 12">2857</strain>
    </source>
</reference>
<dbReference type="CDD" id="cd16917">
    <property type="entry name" value="HATPase_UhpB-NarQ-NarX-like"/>
    <property type="match status" value="1"/>
</dbReference>
<feature type="domain" description="Histidine kinase" evidence="10">
    <location>
        <begin position="294"/>
        <end position="381"/>
    </location>
</feature>
<dbReference type="PANTHER" id="PTHR24421:SF10">
    <property type="entry name" value="NITRATE_NITRITE SENSOR PROTEIN NARQ"/>
    <property type="match status" value="1"/>
</dbReference>
<feature type="transmembrane region" description="Helical" evidence="9">
    <location>
        <begin position="61"/>
        <end position="94"/>
    </location>
</feature>
<dbReference type="InterPro" id="IPR005467">
    <property type="entry name" value="His_kinase_dom"/>
</dbReference>
<dbReference type="InterPro" id="IPR017205">
    <property type="entry name" value="Sig_transdc_His_kinase_ChrS"/>
</dbReference>
<keyword evidence="8" id="KW-0902">Two-component regulatory system</keyword>
<keyword evidence="12" id="KW-1185">Reference proteome</keyword>
<dbReference type="SUPFAM" id="SSF55874">
    <property type="entry name" value="ATPase domain of HSP90 chaperone/DNA topoisomerase II/histidine kinase"/>
    <property type="match status" value="1"/>
</dbReference>
<evidence type="ECO:0000256" key="4">
    <source>
        <dbReference type="ARBA" id="ARBA00022679"/>
    </source>
</evidence>
<protein>
    <recommendedName>
        <fullName evidence="2">histidine kinase</fullName>
        <ecNumber evidence="2">2.7.13.3</ecNumber>
    </recommendedName>
</protein>
<sequence length="384" mass="39755">MGSTKWWDIAVVTAAAILCVLLFANDAEGFALLAAFGVIGALLATWFFIGRGHDQGGTRRSATAAALVIVLSGVGTALNPGMATIQVIAFPLLWYFASGLRNAVITNALLAVSVGVGYFVGLGATRNAFFNASLVEAISLAGSLAIGLWITRISVESESRERLLVQLRETQAQLAAVSRDAGVMGERERLAREIHDTIAQDLTGLVLLAQRTRRELQSGSPTVGETLDLLEDSARSALAETRSLVAASAPVGLAEGGIRAALDRLAVRFGRETGIAVTVAGETPPLDRDTEVVLLRCAQEGLANVRKHSAAANATLELAFDEASVTLIVTDDGGGFDPAAAIDGYGLSGMRDRLTLVGGTLAVDSAPGAGASLTAVLPRSAVHA</sequence>
<comment type="catalytic activity">
    <reaction evidence="1">
        <text>ATP + protein L-histidine = ADP + protein N-phospho-L-histidine.</text>
        <dbReference type="EC" id="2.7.13.3"/>
    </reaction>
</comment>
<dbReference type="Proteomes" id="UP001549257">
    <property type="component" value="Unassembled WGS sequence"/>
</dbReference>
<keyword evidence="7" id="KW-0067">ATP-binding</keyword>
<dbReference type="InterPro" id="IPR011712">
    <property type="entry name" value="Sig_transdc_His_kin_sub3_dim/P"/>
</dbReference>
<dbReference type="SMART" id="SM00387">
    <property type="entry name" value="HATPase_c"/>
    <property type="match status" value="1"/>
</dbReference>
<feature type="transmembrane region" description="Helical" evidence="9">
    <location>
        <begin position="128"/>
        <end position="150"/>
    </location>
</feature>
<dbReference type="GO" id="GO:0016301">
    <property type="term" value="F:kinase activity"/>
    <property type="evidence" value="ECO:0007669"/>
    <property type="project" value="UniProtKB-KW"/>
</dbReference>
<dbReference type="PROSITE" id="PS50109">
    <property type="entry name" value="HIS_KIN"/>
    <property type="match status" value="1"/>
</dbReference>
<dbReference type="InterPro" id="IPR036890">
    <property type="entry name" value="HATPase_C_sf"/>
</dbReference>
<keyword evidence="3" id="KW-0597">Phosphoprotein</keyword>
<keyword evidence="5" id="KW-0547">Nucleotide-binding</keyword>
<keyword evidence="9" id="KW-1133">Transmembrane helix</keyword>
<keyword evidence="9" id="KW-0812">Transmembrane</keyword>
<evidence type="ECO:0000256" key="2">
    <source>
        <dbReference type="ARBA" id="ARBA00012438"/>
    </source>
</evidence>
<dbReference type="EMBL" id="JBEPSJ010000003">
    <property type="protein sequence ID" value="MET4583047.1"/>
    <property type="molecule type" value="Genomic_DNA"/>
</dbReference>
<comment type="caution">
    <text evidence="11">The sequence shown here is derived from an EMBL/GenBank/DDBJ whole genome shotgun (WGS) entry which is preliminary data.</text>
</comment>
<keyword evidence="4" id="KW-0808">Transferase</keyword>
<feature type="transmembrane region" description="Helical" evidence="9">
    <location>
        <begin position="7"/>
        <end position="24"/>
    </location>
</feature>
<feature type="transmembrane region" description="Helical" evidence="9">
    <location>
        <begin position="30"/>
        <end position="49"/>
    </location>
</feature>
<keyword evidence="6 11" id="KW-0418">Kinase</keyword>
<gene>
    <name evidence="11" type="ORF">ABIE21_002566</name>
</gene>
<evidence type="ECO:0000256" key="3">
    <source>
        <dbReference type="ARBA" id="ARBA00022553"/>
    </source>
</evidence>
<name>A0ABV2QRG1_9MICO</name>
<dbReference type="Gene3D" id="3.30.565.10">
    <property type="entry name" value="Histidine kinase-like ATPase, C-terminal domain"/>
    <property type="match status" value="1"/>
</dbReference>
<dbReference type="RefSeq" id="WP_354025223.1">
    <property type="nucleotide sequence ID" value="NZ_JBEPSJ010000003.1"/>
</dbReference>
<evidence type="ECO:0000256" key="7">
    <source>
        <dbReference type="ARBA" id="ARBA00022840"/>
    </source>
</evidence>
<dbReference type="PIRSF" id="PIRSF037434">
    <property type="entry name" value="STHK_ChrS"/>
    <property type="match status" value="1"/>
</dbReference>
<dbReference type="EC" id="2.7.13.3" evidence="2"/>
<keyword evidence="9" id="KW-0472">Membrane</keyword>
<accession>A0ABV2QRG1</accession>
<evidence type="ECO:0000256" key="1">
    <source>
        <dbReference type="ARBA" id="ARBA00000085"/>
    </source>
</evidence>
<evidence type="ECO:0000313" key="11">
    <source>
        <dbReference type="EMBL" id="MET4583047.1"/>
    </source>
</evidence>
<evidence type="ECO:0000259" key="10">
    <source>
        <dbReference type="PROSITE" id="PS50109"/>
    </source>
</evidence>